<dbReference type="InterPro" id="IPR036259">
    <property type="entry name" value="MFS_trans_sf"/>
</dbReference>
<evidence type="ECO:0000259" key="10">
    <source>
        <dbReference type="PROSITE" id="PS50850"/>
    </source>
</evidence>
<comment type="caution">
    <text evidence="11">The sequence shown here is derived from an EMBL/GenBank/DDBJ whole genome shotgun (WGS) entry which is preliminary data.</text>
</comment>
<evidence type="ECO:0000313" key="11">
    <source>
        <dbReference type="EMBL" id="HGS22279.1"/>
    </source>
</evidence>
<dbReference type="GO" id="GO:0005886">
    <property type="term" value="C:plasma membrane"/>
    <property type="evidence" value="ECO:0007669"/>
    <property type="project" value="UniProtKB-SubCell"/>
</dbReference>
<evidence type="ECO:0000256" key="4">
    <source>
        <dbReference type="ARBA" id="ARBA00022679"/>
    </source>
</evidence>
<keyword evidence="7 9" id="KW-1133">Transmembrane helix</keyword>
<dbReference type="Gene3D" id="3.90.1150.10">
    <property type="entry name" value="Aspartate Aminotransferase, domain 1"/>
    <property type="match status" value="1"/>
</dbReference>
<comment type="subcellular location">
    <subcellularLocation>
        <location evidence="2">Cell membrane</location>
        <topology evidence="2">Multi-pass membrane protein</topology>
    </subcellularLocation>
</comment>
<name>A0A7C4KKA1_9CHLR</name>
<dbReference type="GO" id="GO:0004124">
    <property type="term" value="F:cysteine synthase activity"/>
    <property type="evidence" value="ECO:0007669"/>
    <property type="project" value="TreeGrafter"/>
</dbReference>
<evidence type="ECO:0000256" key="9">
    <source>
        <dbReference type="SAM" id="Phobius"/>
    </source>
</evidence>
<feature type="domain" description="Major facilitator superfamily (MFS) profile" evidence="10">
    <location>
        <begin position="10"/>
        <end position="416"/>
    </location>
</feature>
<evidence type="ECO:0000256" key="1">
    <source>
        <dbReference type="ARBA" id="ARBA00001933"/>
    </source>
</evidence>
<feature type="transmembrane region" description="Helical" evidence="9">
    <location>
        <begin position="392"/>
        <end position="411"/>
    </location>
</feature>
<dbReference type="NCBIfam" id="TIGR01326">
    <property type="entry name" value="OAH_OAS_sulfhy"/>
    <property type="match status" value="1"/>
</dbReference>
<feature type="transmembrane region" description="Helical" evidence="9">
    <location>
        <begin position="238"/>
        <end position="261"/>
    </location>
</feature>
<comment type="similarity">
    <text evidence="3">Belongs to the trans-sulfuration enzymes family.</text>
</comment>
<dbReference type="Gene3D" id="1.20.1250.20">
    <property type="entry name" value="MFS general substrate transporter like domains"/>
    <property type="match status" value="1"/>
</dbReference>
<feature type="transmembrane region" description="Helical" evidence="9">
    <location>
        <begin position="52"/>
        <end position="72"/>
    </location>
</feature>
<dbReference type="InterPro" id="IPR020846">
    <property type="entry name" value="MFS_dom"/>
</dbReference>
<dbReference type="InterPro" id="IPR000277">
    <property type="entry name" value="Cys/Met-Metab_PyrdxlP-dep_enz"/>
</dbReference>
<dbReference type="GO" id="GO:0006535">
    <property type="term" value="P:cysteine biosynthetic process from serine"/>
    <property type="evidence" value="ECO:0007669"/>
    <property type="project" value="TreeGrafter"/>
</dbReference>
<dbReference type="GO" id="GO:0022857">
    <property type="term" value="F:transmembrane transporter activity"/>
    <property type="evidence" value="ECO:0007669"/>
    <property type="project" value="InterPro"/>
</dbReference>
<dbReference type="GO" id="GO:0030170">
    <property type="term" value="F:pyridoxal phosphate binding"/>
    <property type="evidence" value="ECO:0007669"/>
    <property type="project" value="InterPro"/>
</dbReference>
<dbReference type="InterPro" id="IPR054542">
    <property type="entry name" value="Cys_met_metab_PP"/>
</dbReference>
<dbReference type="InterPro" id="IPR011701">
    <property type="entry name" value="MFS"/>
</dbReference>
<dbReference type="InterPro" id="IPR015422">
    <property type="entry name" value="PyrdxlP-dep_Trfase_small"/>
</dbReference>
<feature type="transmembrane region" description="Helical" evidence="9">
    <location>
        <begin position="21"/>
        <end position="40"/>
    </location>
</feature>
<dbReference type="GO" id="GO:0003961">
    <property type="term" value="F:O-acetylhomoserine aminocarboxypropyltransferase activity"/>
    <property type="evidence" value="ECO:0007669"/>
    <property type="project" value="TreeGrafter"/>
</dbReference>
<organism evidence="11">
    <name type="scientific">Anaerolinea thermolimosa</name>
    <dbReference type="NCBI Taxonomy" id="229919"/>
    <lineage>
        <taxon>Bacteria</taxon>
        <taxon>Bacillati</taxon>
        <taxon>Chloroflexota</taxon>
        <taxon>Anaerolineae</taxon>
        <taxon>Anaerolineales</taxon>
        <taxon>Anaerolineaceae</taxon>
        <taxon>Anaerolinea</taxon>
    </lineage>
</organism>
<reference evidence="11" key="1">
    <citation type="journal article" date="2020" name="mSystems">
        <title>Genome- and Community-Level Interaction Insights into Carbon Utilization and Element Cycling Functions of Hydrothermarchaeota in Hydrothermal Sediment.</title>
        <authorList>
            <person name="Zhou Z."/>
            <person name="Liu Y."/>
            <person name="Xu W."/>
            <person name="Pan J."/>
            <person name="Luo Z.H."/>
            <person name="Li M."/>
        </authorList>
    </citation>
    <scope>NUCLEOTIDE SEQUENCE [LARGE SCALE GENOMIC DNA]</scope>
    <source>
        <strain evidence="11">SpSt-573</strain>
    </source>
</reference>
<dbReference type="PROSITE" id="PS50850">
    <property type="entry name" value="MFS"/>
    <property type="match status" value="1"/>
</dbReference>
<dbReference type="Gene3D" id="3.40.640.10">
    <property type="entry name" value="Type I PLP-dependent aspartate aminotransferase-like (Major domain)"/>
    <property type="match status" value="1"/>
</dbReference>
<keyword evidence="5 9" id="KW-0812">Transmembrane</keyword>
<proteinExistence type="inferred from homology"/>
<evidence type="ECO:0000256" key="6">
    <source>
        <dbReference type="ARBA" id="ARBA00022898"/>
    </source>
</evidence>
<dbReference type="GO" id="GO:0019346">
    <property type="term" value="P:transsulfuration"/>
    <property type="evidence" value="ECO:0007669"/>
    <property type="project" value="InterPro"/>
</dbReference>
<protein>
    <submittedName>
        <fullName evidence="11">MFS transporter</fullName>
    </submittedName>
</protein>
<dbReference type="AlphaFoldDB" id="A0A7C4KKA1"/>
<dbReference type="InterPro" id="IPR015421">
    <property type="entry name" value="PyrdxlP-dep_Trfase_major"/>
</dbReference>
<feature type="transmembrane region" description="Helical" evidence="9">
    <location>
        <begin position="84"/>
        <end position="102"/>
    </location>
</feature>
<feature type="transmembrane region" description="Helical" evidence="9">
    <location>
        <begin position="302"/>
        <end position="321"/>
    </location>
</feature>
<keyword evidence="4" id="KW-0808">Transferase</keyword>
<dbReference type="GO" id="GO:0071269">
    <property type="term" value="P:L-homocysteine biosynthetic process"/>
    <property type="evidence" value="ECO:0007669"/>
    <property type="project" value="TreeGrafter"/>
</dbReference>
<feature type="transmembrane region" description="Helical" evidence="9">
    <location>
        <begin position="181"/>
        <end position="201"/>
    </location>
</feature>
<dbReference type="CDD" id="cd17482">
    <property type="entry name" value="MFS_YxiO_like"/>
    <property type="match status" value="1"/>
</dbReference>
<accession>A0A7C4KKA1</accession>
<feature type="transmembrane region" description="Helical" evidence="9">
    <location>
        <begin position="108"/>
        <end position="128"/>
    </location>
</feature>
<dbReference type="PANTHER" id="PTHR43797:SF2">
    <property type="entry name" value="HOMOCYSTEINE_CYSTEINE SYNTHASE"/>
    <property type="match status" value="1"/>
</dbReference>
<dbReference type="EMBL" id="DSYK01000516">
    <property type="protein sequence ID" value="HGS22279.1"/>
    <property type="molecule type" value="Genomic_DNA"/>
</dbReference>
<dbReference type="Pfam" id="PF07690">
    <property type="entry name" value="MFS_1"/>
    <property type="match status" value="1"/>
</dbReference>
<keyword evidence="8 9" id="KW-0472">Membrane</keyword>
<keyword evidence="6" id="KW-0663">Pyridoxal phosphate</keyword>
<feature type="transmembrane region" description="Helical" evidence="9">
    <location>
        <begin position="361"/>
        <end position="386"/>
    </location>
</feature>
<dbReference type="InterPro" id="IPR006235">
    <property type="entry name" value="OAc-hSer/O-AcSer_sulfhydrylase"/>
</dbReference>
<dbReference type="GO" id="GO:0005737">
    <property type="term" value="C:cytoplasm"/>
    <property type="evidence" value="ECO:0007669"/>
    <property type="project" value="TreeGrafter"/>
</dbReference>
<dbReference type="PROSITE" id="PS00868">
    <property type="entry name" value="CYS_MET_METAB_PP"/>
    <property type="match status" value="1"/>
</dbReference>
<sequence length="745" mass="81468">MDEKQHKRAIWAWTFYDWANSAFATTIMAAVLPVYYASVAGATLPGNLATVYWAYTTSISLLIAAVLSPILGAVADFTGGKKRFLTIFMLLGVAGTALLYFVRTGDWLMASIFFILGDVGFAGSLVFYDALLPHVARPDEIDQVSSRGYAIGYLGGGLLLAINLAMIMLAPPELTGLMTRLSFLSVALWWFVFSIPLLRIVQEPPRRIQAGEQGLNPVRVSFQRLAHTFREITRFRDLFLFLVAFWFYNDGIGTIIKMATIYGAEIGIGQTTLIGTLLMVQFVGIPFAFLFGWLAKRIGTKTSIYISLLVYTGIAIAGFFMSQEWHFWALGFAVATVQGGSQALSRSLFGRMVPRSKSAEFFGFFSVSEKFAGIAGPFVFGVVGQIVGQSRLSIVSLIIFFIIGAALLTIVHSGQNFVSATSLYGGTWTLFTQTLSKLGIEVRFFDPAHPDQIERLVDDKTRCVYIESIGNPKNDVPDFRRLADAAHRLGLPLIVDNTVMTPALLRPIEHGADVVVYSTTKYLGGHGVHVGGAVVDAGTFPWAKDPQKWPEFCAPDPAYHGLVFEEALRPIGNIAYVIHIRTHWLRDTGACMSPFAAFLFLLGIETLHLRMPRHCENALALACWLKDQPRVAWVNYPGLCDHPDHALAEKYLPSGAGAILGFGIKGGRAAGERFINAVKLCSHLANIGDAKTLIIHPASTTHSQLVADEQQATGVTPEYVRLSIGIEDVGDIIADLDQALAASQR</sequence>
<evidence type="ECO:0000256" key="2">
    <source>
        <dbReference type="ARBA" id="ARBA00004651"/>
    </source>
</evidence>
<evidence type="ECO:0000256" key="5">
    <source>
        <dbReference type="ARBA" id="ARBA00022692"/>
    </source>
</evidence>
<evidence type="ECO:0000256" key="3">
    <source>
        <dbReference type="ARBA" id="ARBA00009077"/>
    </source>
</evidence>
<dbReference type="Pfam" id="PF01053">
    <property type="entry name" value="Cys_Met_Meta_PP"/>
    <property type="match status" value="1"/>
</dbReference>
<dbReference type="SUPFAM" id="SSF103473">
    <property type="entry name" value="MFS general substrate transporter"/>
    <property type="match status" value="1"/>
</dbReference>
<comment type="cofactor">
    <cofactor evidence="1">
        <name>pyridoxal 5'-phosphate</name>
        <dbReference type="ChEBI" id="CHEBI:597326"/>
    </cofactor>
</comment>
<feature type="transmembrane region" description="Helical" evidence="9">
    <location>
        <begin position="273"/>
        <end position="295"/>
    </location>
</feature>
<dbReference type="SUPFAM" id="SSF53383">
    <property type="entry name" value="PLP-dependent transferases"/>
    <property type="match status" value="1"/>
</dbReference>
<dbReference type="PANTHER" id="PTHR43797">
    <property type="entry name" value="HOMOCYSTEINE/CYSTEINE SYNTHASE"/>
    <property type="match status" value="1"/>
</dbReference>
<evidence type="ECO:0000256" key="8">
    <source>
        <dbReference type="ARBA" id="ARBA00023136"/>
    </source>
</evidence>
<feature type="transmembrane region" description="Helical" evidence="9">
    <location>
        <begin position="149"/>
        <end position="169"/>
    </location>
</feature>
<evidence type="ECO:0000256" key="7">
    <source>
        <dbReference type="ARBA" id="ARBA00022989"/>
    </source>
</evidence>
<gene>
    <name evidence="11" type="ORF">ENT37_10470</name>
</gene>
<dbReference type="InterPro" id="IPR015424">
    <property type="entry name" value="PyrdxlP-dep_Trfase"/>
</dbReference>